<sequence length="473" mass="52276">MSLLVLFFECFVLGCIAFTLPCIFPLAPLTISHFTQRSEKGESLLPSALAYALSIVLIYVGVGLVVTLMFGAGALNELASDGIFNVFLFFMLVFFGAALLGLFDLNLPSRWVNRIAEKSHGKGVLSLFFMAATLAVVSFSCTGPLIGGILVTVGGVDSMQNYLTPIIGMLGFSTALAGIFFIFALFPKTLQHLPKSGAWLNSIKVSLGFIELGLAFKFLSTADLAYHWNILSRELFIGIWILLSVLMGLNLWGKFRMPHDSVLVHIGRMRAGAVMLCFAFSLYLVNGFFGNPLHPLSGLLPPKISVELAQKTIGNAPRKYSEFFHMPHHIEGFFDYEEAKFYAKQVNKPMLLDFTGHGCVNCRKMEAEVWSDPAVLTVLKDNYVVVSLYTDDKTALPEHEQFDSAILKTRVTTIGKKFKHLQASRFASISQPYYVLQSADEKMLVTPPIGVELDAQKYLAYLQQGLASFNKPN</sequence>
<keyword evidence="2 6" id="KW-0812">Transmembrane</keyword>
<evidence type="ECO:0000259" key="7">
    <source>
        <dbReference type="Pfam" id="PF02683"/>
    </source>
</evidence>
<dbReference type="Pfam" id="PF02683">
    <property type="entry name" value="DsbD_TM"/>
    <property type="match status" value="1"/>
</dbReference>
<feature type="transmembrane region" description="Helical" evidence="6">
    <location>
        <begin position="124"/>
        <end position="150"/>
    </location>
</feature>
<dbReference type="RefSeq" id="WP_186889053.1">
    <property type="nucleotide sequence ID" value="NZ_JACOFU010000001.1"/>
</dbReference>
<protein>
    <submittedName>
        <fullName evidence="8">Thioredoxin family protein</fullName>
    </submittedName>
</protein>
<keyword evidence="3" id="KW-0201">Cytochrome c-type biogenesis</keyword>
<dbReference type="SUPFAM" id="SSF52833">
    <property type="entry name" value="Thioredoxin-like"/>
    <property type="match status" value="1"/>
</dbReference>
<feature type="transmembrane region" description="Helical" evidence="6">
    <location>
        <begin position="82"/>
        <end position="103"/>
    </location>
</feature>
<keyword evidence="5 6" id="KW-0472">Membrane</keyword>
<evidence type="ECO:0000313" key="9">
    <source>
        <dbReference type="Proteomes" id="UP000643610"/>
    </source>
</evidence>
<dbReference type="EMBL" id="JACOFU010000001">
    <property type="protein sequence ID" value="MBC3830001.1"/>
    <property type="molecule type" value="Genomic_DNA"/>
</dbReference>
<organism evidence="8 9">
    <name type="scientific">Undibacterium amnicola</name>
    <dbReference type="NCBI Taxonomy" id="1834038"/>
    <lineage>
        <taxon>Bacteria</taxon>
        <taxon>Pseudomonadati</taxon>
        <taxon>Pseudomonadota</taxon>
        <taxon>Betaproteobacteria</taxon>
        <taxon>Burkholderiales</taxon>
        <taxon>Oxalobacteraceae</taxon>
        <taxon>Undibacterium</taxon>
    </lineage>
</organism>
<accession>A0ABR6XKS8</accession>
<reference evidence="8 9" key="1">
    <citation type="submission" date="2020-08" db="EMBL/GenBank/DDBJ databases">
        <title>Novel species isolated from subtropical streams in China.</title>
        <authorList>
            <person name="Lu H."/>
        </authorList>
    </citation>
    <scope>NUCLEOTIDE SEQUENCE [LARGE SCALE GENOMIC DNA]</scope>
    <source>
        <strain evidence="8 9">KCTC 52442</strain>
    </source>
</reference>
<comment type="subcellular location">
    <subcellularLocation>
        <location evidence="1">Membrane</location>
        <topology evidence="1">Multi-pass membrane protein</topology>
    </subcellularLocation>
</comment>
<feature type="transmembrane region" description="Helical" evidence="6">
    <location>
        <begin position="48"/>
        <end position="70"/>
    </location>
</feature>
<evidence type="ECO:0000256" key="2">
    <source>
        <dbReference type="ARBA" id="ARBA00022692"/>
    </source>
</evidence>
<comment type="caution">
    <text evidence="8">The sequence shown here is derived from an EMBL/GenBank/DDBJ whole genome shotgun (WGS) entry which is preliminary data.</text>
</comment>
<evidence type="ECO:0000256" key="4">
    <source>
        <dbReference type="ARBA" id="ARBA00022989"/>
    </source>
</evidence>
<dbReference type="Proteomes" id="UP000643610">
    <property type="component" value="Unassembled WGS sequence"/>
</dbReference>
<evidence type="ECO:0000313" key="8">
    <source>
        <dbReference type="EMBL" id="MBC3830001.1"/>
    </source>
</evidence>
<dbReference type="Pfam" id="PF13899">
    <property type="entry name" value="Thioredoxin_7"/>
    <property type="match status" value="1"/>
</dbReference>
<dbReference type="PANTHER" id="PTHR32234:SF0">
    <property type="entry name" value="THIOL:DISULFIDE INTERCHANGE PROTEIN DSBD"/>
    <property type="match status" value="1"/>
</dbReference>
<evidence type="ECO:0000256" key="6">
    <source>
        <dbReference type="SAM" id="Phobius"/>
    </source>
</evidence>
<proteinExistence type="predicted"/>
<gene>
    <name evidence="8" type="ORF">H8K33_00605</name>
</gene>
<keyword evidence="4 6" id="KW-1133">Transmembrane helix</keyword>
<dbReference type="InterPro" id="IPR036249">
    <property type="entry name" value="Thioredoxin-like_sf"/>
</dbReference>
<keyword evidence="9" id="KW-1185">Reference proteome</keyword>
<dbReference type="Gene3D" id="3.40.30.10">
    <property type="entry name" value="Glutaredoxin"/>
    <property type="match status" value="1"/>
</dbReference>
<feature type="domain" description="Cytochrome C biogenesis protein transmembrane" evidence="7">
    <location>
        <begin position="6"/>
        <end position="219"/>
    </location>
</feature>
<feature type="transmembrane region" description="Helical" evidence="6">
    <location>
        <begin position="230"/>
        <end position="252"/>
    </location>
</feature>
<feature type="transmembrane region" description="Helical" evidence="6">
    <location>
        <begin position="162"/>
        <end position="186"/>
    </location>
</feature>
<feature type="transmembrane region" description="Helical" evidence="6">
    <location>
        <begin position="273"/>
        <end position="293"/>
    </location>
</feature>
<evidence type="ECO:0000256" key="5">
    <source>
        <dbReference type="ARBA" id="ARBA00023136"/>
    </source>
</evidence>
<evidence type="ECO:0000256" key="3">
    <source>
        <dbReference type="ARBA" id="ARBA00022748"/>
    </source>
</evidence>
<feature type="transmembrane region" description="Helical" evidence="6">
    <location>
        <begin position="6"/>
        <end position="27"/>
    </location>
</feature>
<dbReference type="PANTHER" id="PTHR32234">
    <property type="entry name" value="THIOL:DISULFIDE INTERCHANGE PROTEIN DSBD"/>
    <property type="match status" value="1"/>
</dbReference>
<name>A0ABR6XKS8_9BURK</name>
<evidence type="ECO:0000256" key="1">
    <source>
        <dbReference type="ARBA" id="ARBA00004141"/>
    </source>
</evidence>
<dbReference type="InterPro" id="IPR003834">
    <property type="entry name" value="Cyt_c_assmbl_TM_dom"/>
</dbReference>
<feature type="transmembrane region" description="Helical" evidence="6">
    <location>
        <begin position="198"/>
        <end position="218"/>
    </location>
</feature>